<protein>
    <recommendedName>
        <fullName evidence="4">O-antigen ligase-like membrane protein</fullName>
    </recommendedName>
</protein>
<sequence length="405" mass="46666">MIKYLFLFILFVSFCLPTNTSFYIELPGIQLKYSELGFLLLPILNLLCKGENQQVANLKSFNINIAVLLSIVLINEFVIKYVVFSQSPSDAFKSIRIGLPLFSSFILLKTGFNIDIKLVWKTLCMAVLVSISLSFISVFFPLPIFTKLENEDVLLYSGGRIMNSNAAFGFIGLYFSFNKKGEWFNSGKFYNSVYLLSIISLLATFNRTYLALFVLATIYLVVSNNLLKMTPKIIFLSLVIIIIFSTIYNSFEIVRLQIDRRILSILISDQSIYESAISNNREFIYDGIRDKLAQFHWVIGLPYDMPIFIRPAMFGLDATNMKTTDTSFVNIILRFGIIPLFLIIKSYIILFRRDIGGIFRFLFLIFLLACWNIDCLLQHNSVFFLVLVFFMTNNKDYLFSKLNIK</sequence>
<dbReference type="RefSeq" id="WP_120261136.1">
    <property type="nucleotide sequence ID" value="NZ_RAPY01000005.1"/>
</dbReference>
<dbReference type="EMBL" id="RAPY01000005">
    <property type="protein sequence ID" value="RKE45390.1"/>
    <property type="molecule type" value="Genomic_DNA"/>
</dbReference>
<dbReference type="OrthoDB" id="1467627at2"/>
<feature type="transmembrane region" description="Helical" evidence="1">
    <location>
        <begin position="61"/>
        <end position="83"/>
    </location>
</feature>
<organism evidence="2 3">
    <name type="scientific">Sphingobacterium detergens</name>
    <dbReference type="NCBI Taxonomy" id="1145106"/>
    <lineage>
        <taxon>Bacteria</taxon>
        <taxon>Pseudomonadati</taxon>
        <taxon>Bacteroidota</taxon>
        <taxon>Sphingobacteriia</taxon>
        <taxon>Sphingobacteriales</taxon>
        <taxon>Sphingobacteriaceae</taxon>
        <taxon>Sphingobacterium</taxon>
    </lineage>
</organism>
<feature type="transmembrane region" description="Helical" evidence="1">
    <location>
        <begin position="118"/>
        <end position="142"/>
    </location>
</feature>
<evidence type="ECO:0000256" key="1">
    <source>
        <dbReference type="SAM" id="Phobius"/>
    </source>
</evidence>
<comment type="caution">
    <text evidence="2">The sequence shown here is derived from an EMBL/GenBank/DDBJ whole genome shotgun (WGS) entry which is preliminary data.</text>
</comment>
<feature type="transmembrane region" description="Helical" evidence="1">
    <location>
        <begin position="331"/>
        <end position="350"/>
    </location>
</feature>
<feature type="transmembrane region" description="Helical" evidence="1">
    <location>
        <begin position="154"/>
        <end position="175"/>
    </location>
</feature>
<keyword evidence="3" id="KW-1185">Reference proteome</keyword>
<evidence type="ECO:0000313" key="2">
    <source>
        <dbReference type="EMBL" id="RKE45390.1"/>
    </source>
</evidence>
<feature type="transmembrane region" description="Helical" evidence="1">
    <location>
        <begin position="95"/>
        <end position="112"/>
    </location>
</feature>
<dbReference type="AlphaFoldDB" id="A0A420ALR5"/>
<accession>A0A420ALR5</accession>
<feature type="transmembrane region" description="Helical" evidence="1">
    <location>
        <begin position="362"/>
        <end position="391"/>
    </location>
</feature>
<reference evidence="2 3" key="1">
    <citation type="submission" date="2018-09" db="EMBL/GenBank/DDBJ databases">
        <title>Genomic Encyclopedia of Type Strains, Phase III (KMG-III): the genomes of soil and plant-associated and newly described type strains.</title>
        <authorList>
            <person name="Whitman W."/>
        </authorList>
    </citation>
    <scope>NUCLEOTIDE SEQUENCE [LARGE SCALE GENOMIC DNA]</scope>
    <source>
        <strain evidence="2 3">CECT 7938</strain>
    </source>
</reference>
<keyword evidence="1" id="KW-0472">Membrane</keyword>
<dbReference type="Proteomes" id="UP000286246">
    <property type="component" value="Unassembled WGS sequence"/>
</dbReference>
<evidence type="ECO:0008006" key="4">
    <source>
        <dbReference type="Google" id="ProtNLM"/>
    </source>
</evidence>
<keyword evidence="1" id="KW-0812">Transmembrane</keyword>
<proteinExistence type="predicted"/>
<keyword evidence="1" id="KW-1133">Transmembrane helix</keyword>
<gene>
    <name evidence="2" type="ORF">DFQ12_4463</name>
</gene>
<feature type="transmembrane region" description="Helical" evidence="1">
    <location>
        <begin position="195"/>
        <end position="221"/>
    </location>
</feature>
<feature type="transmembrane region" description="Helical" evidence="1">
    <location>
        <begin position="233"/>
        <end position="251"/>
    </location>
</feature>
<name>A0A420ALR5_SPHD1</name>
<evidence type="ECO:0000313" key="3">
    <source>
        <dbReference type="Proteomes" id="UP000286246"/>
    </source>
</evidence>